<dbReference type="RefSeq" id="WP_011122758.1">
    <property type="nucleotide sequence ID" value="NC_005027.1"/>
</dbReference>
<dbReference type="SUPFAM" id="SSF63825">
    <property type="entry name" value="YWTD domain"/>
    <property type="match status" value="1"/>
</dbReference>
<dbReference type="STRING" id="243090.RB10420"/>
<dbReference type="eggNOG" id="COG0457">
    <property type="taxonomic scope" value="Bacteria"/>
</dbReference>
<dbReference type="OrthoDB" id="238183at2"/>
<dbReference type="Proteomes" id="UP000001025">
    <property type="component" value="Chromosome"/>
</dbReference>
<keyword evidence="3" id="KW-1185">Reference proteome</keyword>
<dbReference type="AlphaFoldDB" id="Q7UF09"/>
<sequence>MSATQSSSDCSIELRYRCSSEFIPILQHLRASIVVSTYKLGKVAVIQASGSALDVRLTSFPTAMGLAIHPRKITVGTRRGLWTLAAERDIPWEASSSTGPSSNSKSLTLAARDYHITGNISIHELAYHGDTLWGVNTLFSCLCTFETLHNFVPKWKPWFISELRPEDRCHLNGMAMDDDGPRYVTALGQTDVGGGWRENKIDSGCLIDVRNNRIVASGLCMPHSPRLHDSKLFVLNSGCGELCVFDETDGHVDPIDAVPGYTRGLSIAGQFAFVGMSQIRESNVFGGLPIAKKHDALRCGVAVVDLISGRSVAWFEFETAVEEIFAVEVLCNAAPTRIHSPDLEEDDQELWIVPPLKAPSATD</sequence>
<dbReference type="PATRIC" id="fig|243090.15.peg.5040"/>
<evidence type="ECO:0000313" key="3">
    <source>
        <dbReference type="Proteomes" id="UP000001025"/>
    </source>
</evidence>
<feature type="domain" description="Conserved hypothetical protein CHP03032" evidence="1">
    <location>
        <begin position="21"/>
        <end position="333"/>
    </location>
</feature>
<gene>
    <name evidence="2" type="ordered locus">RB10420</name>
</gene>
<dbReference type="EMBL" id="BX294151">
    <property type="protein sequence ID" value="CAD78874.1"/>
    <property type="molecule type" value="Genomic_DNA"/>
</dbReference>
<reference evidence="2 3" key="1">
    <citation type="journal article" date="2003" name="Proc. Natl. Acad. Sci. U.S.A.">
        <title>Complete genome sequence of the marine planctomycete Pirellula sp. strain 1.</title>
        <authorList>
            <person name="Gloeckner F.O."/>
            <person name="Kube M."/>
            <person name="Bauer M."/>
            <person name="Teeling H."/>
            <person name="Lombardot T."/>
            <person name="Ludwig W."/>
            <person name="Gade D."/>
            <person name="Beck A."/>
            <person name="Borzym K."/>
            <person name="Heitmann K."/>
            <person name="Rabus R."/>
            <person name="Schlesner H."/>
            <person name="Amann R."/>
            <person name="Reinhardt R."/>
        </authorList>
    </citation>
    <scope>NUCLEOTIDE SEQUENCE [LARGE SCALE GENOMIC DNA]</scope>
    <source>
        <strain evidence="3">DSM 10527 / NCIMB 13988 / SH1</strain>
    </source>
</reference>
<protein>
    <recommendedName>
        <fullName evidence="1">Conserved hypothetical protein CHP03032 domain-containing protein</fullName>
    </recommendedName>
</protein>
<dbReference type="NCBIfam" id="TIGR03032">
    <property type="entry name" value="TIGR03032 family protein"/>
    <property type="match status" value="1"/>
</dbReference>
<dbReference type="KEGG" id="rba:RB10420"/>
<dbReference type="InParanoid" id="Q7UF09"/>
<proteinExistence type="predicted"/>
<organism evidence="2 3">
    <name type="scientific">Rhodopirellula baltica (strain DSM 10527 / NCIMB 13988 / SH1)</name>
    <dbReference type="NCBI Taxonomy" id="243090"/>
    <lineage>
        <taxon>Bacteria</taxon>
        <taxon>Pseudomonadati</taxon>
        <taxon>Planctomycetota</taxon>
        <taxon>Planctomycetia</taxon>
        <taxon>Pirellulales</taxon>
        <taxon>Pirellulaceae</taxon>
        <taxon>Rhodopirellula</taxon>
    </lineage>
</organism>
<evidence type="ECO:0000313" key="2">
    <source>
        <dbReference type="EMBL" id="CAD78874.1"/>
    </source>
</evidence>
<dbReference type="EnsemblBacteria" id="CAD78874">
    <property type="protein sequence ID" value="CAD78874"/>
    <property type="gene ID" value="RB10420"/>
</dbReference>
<dbReference type="Pfam" id="PF16261">
    <property type="entry name" value="DUF4915"/>
    <property type="match status" value="1"/>
</dbReference>
<dbReference type="HOGENOM" id="CLU_024442_0_0_0"/>
<accession>Q7UF09</accession>
<dbReference type="InterPro" id="IPR017481">
    <property type="entry name" value="CHP03032"/>
</dbReference>
<evidence type="ECO:0000259" key="1">
    <source>
        <dbReference type="Pfam" id="PF16261"/>
    </source>
</evidence>
<name>Q7UF09_RHOBA</name>